<sequence length="283" mass="29300">MTGVMLVVIGSFKGAPGVTSLAVALAARSPLPDSVVVEADPSGGDLQARHGVLGEPGLSDLAADTATGSRDLDLAAYARRLDPLGVRVVFGPADEYRGSSADGRGDGARRGESDLVVSMVAGTGLDVLRRAAEHRLVLVDVGRLGWTSPALPLAVGADVLLLVAHATVEGLDAVRVRRDRLLTLPGMRAPVRLVLRGTPPYSVREIVDAVRLPVAGVIPDDRRGAAVLAGRAPAGWGWTRTELLRAARGLAASLTEQPGSPVPPASPVMRAAQLRSPLEADRS</sequence>
<dbReference type="InterPro" id="IPR027417">
    <property type="entry name" value="P-loop_NTPase"/>
</dbReference>
<feature type="region of interest" description="Disordered" evidence="1">
    <location>
        <begin position="254"/>
        <end position="283"/>
    </location>
</feature>
<evidence type="ECO:0000313" key="2">
    <source>
        <dbReference type="EMBL" id="GIH16097.1"/>
    </source>
</evidence>
<dbReference type="RefSeq" id="WP_203919689.1">
    <property type="nucleotide sequence ID" value="NZ_BONZ01000039.1"/>
</dbReference>
<dbReference type="EMBL" id="BONZ01000039">
    <property type="protein sequence ID" value="GIH16097.1"/>
    <property type="molecule type" value="Genomic_DNA"/>
</dbReference>
<keyword evidence="3" id="KW-1185">Reference proteome</keyword>
<organism evidence="2 3">
    <name type="scientific">Rugosimonospora africana</name>
    <dbReference type="NCBI Taxonomy" id="556532"/>
    <lineage>
        <taxon>Bacteria</taxon>
        <taxon>Bacillati</taxon>
        <taxon>Actinomycetota</taxon>
        <taxon>Actinomycetes</taxon>
        <taxon>Micromonosporales</taxon>
        <taxon>Micromonosporaceae</taxon>
        <taxon>Rugosimonospora</taxon>
    </lineage>
</organism>
<gene>
    <name evidence="2" type="ORF">Raf01_42690</name>
</gene>
<evidence type="ECO:0000256" key="1">
    <source>
        <dbReference type="SAM" id="MobiDB-lite"/>
    </source>
</evidence>
<evidence type="ECO:0008006" key="4">
    <source>
        <dbReference type="Google" id="ProtNLM"/>
    </source>
</evidence>
<dbReference type="Proteomes" id="UP000642748">
    <property type="component" value="Unassembled WGS sequence"/>
</dbReference>
<proteinExistence type="predicted"/>
<dbReference type="AlphaFoldDB" id="A0A8J3QU39"/>
<comment type="caution">
    <text evidence="2">The sequence shown here is derived from an EMBL/GenBank/DDBJ whole genome shotgun (WGS) entry which is preliminary data.</text>
</comment>
<evidence type="ECO:0000313" key="3">
    <source>
        <dbReference type="Proteomes" id="UP000642748"/>
    </source>
</evidence>
<protein>
    <recommendedName>
        <fullName evidence="4">MinD-like ATPase involved in chromosome partitioning or flagellar assembly</fullName>
    </recommendedName>
</protein>
<accession>A0A8J3QU39</accession>
<reference evidence="2" key="1">
    <citation type="submission" date="2021-01" db="EMBL/GenBank/DDBJ databases">
        <title>Whole genome shotgun sequence of Rugosimonospora africana NBRC 104875.</title>
        <authorList>
            <person name="Komaki H."/>
            <person name="Tamura T."/>
        </authorList>
    </citation>
    <scope>NUCLEOTIDE SEQUENCE</scope>
    <source>
        <strain evidence="2">NBRC 104875</strain>
    </source>
</reference>
<name>A0A8J3QU39_9ACTN</name>
<dbReference type="Gene3D" id="3.40.50.300">
    <property type="entry name" value="P-loop containing nucleotide triphosphate hydrolases"/>
    <property type="match status" value="1"/>
</dbReference>
<dbReference type="SUPFAM" id="SSF52540">
    <property type="entry name" value="P-loop containing nucleoside triphosphate hydrolases"/>
    <property type="match status" value="1"/>
</dbReference>